<evidence type="ECO:0000313" key="2">
    <source>
        <dbReference type="Proteomes" id="UP000299102"/>
    </source>
</evidence>
<name>A0A4C1WZA8_EUMVA</name>
<proteinExistence type="predicted"/>
<dbReference type="PANTHER" id="PTHR45913:SF19">
    <property type="entry name" value="LOW QUALITY PROTEIN: ZINC FINGER BED DOMAIN-CONTAINING PROTEIN 5-LIKE"/>
    <property type="match status" value="1"/>
</dbReference>
<dbReference type="Proteomes" id="UP000299102">
    <property type="component" value="Unassembled WGS sequence"/>
</dbReference>
<dbReference type="PANTHER" id="PTHR45913">
    <property type="entry name" value="EPM2A-INTERACTING PROTEIN 1"/>
    <property type="match status" value="1"/>
</dbReference>
<comment type="caution">
    <text evidence="1">The sequence shown here is derived from an EMBL/GenBank/DDBJ whole genome shotgun (WGS) entry which is preliminary data.</text>
</comment>
<gene>
    <name evidence="1" type="primary">ZBED9</name>
    <name evidence="1" type="ORF">EVAR_45732_1</name>
</gene>
<dbReference type="EMBL" id="BGZK01000667">
    <property type="protein sequence ID" value="GBP55409.1"/>
    <property type="molecule type" value="Genomic_DNA"/>
</dbReference>
<dbReference type="AlphaFoldDB" id="A0A4C1WZA8"/>
<keyword evidence="2" id="KW-1185">Reference proteome</keyword>
<evidence type="ECO:0000313" key="1">
    <source>
        <dbReference type="EMBL" id="GBP55409.1"/>
    </source>
</evidence>
<accession>A0A4C1WZA8</accession>
<organism evidence="1 2">
    <name type="scientific">Eumeta variegata</name>
    <name type="common">Bagworm moth</name>
    <name type="synonym">Eumeta japonica</name>
    <dbReference type="NCBI Taxonomy" id="151549"/>
    <lineage>
        <taxon>Eukaryota</taxon>
        <taxon>Metazoa</taxon>
        <taxon>Ecdysozoa</taxon>
        <taxon>Arthropoda</taxon>
        <taxon>Hexapoda</taxon>
        <taxon>Insecta</taxon>
        <taxon>Pterygota</taxon>
        <taxon>Neoptera</taxon>
        <taxon>Endopterygota</taxon>
        <taxon>Lepidoptera</taxon>
        <taxon>Glossata</taxon>
        <taxon>Ditrysia</taxon>
        <taxon>Tineoidea</taxon>
        <taxon>Psychidae</taxon>
        <taxon>Oiketicinae</taxon>
        <taxon>Eumeta</taxon>
    </lineage>
</organism>
<dbReference type="STRING" id="151549.A0A4C1WZA8"/>
<reference evidence="1 2" key="1">
    <citation type="journal article" date="2019" name="Commun. Biol.">
        <title>The bagworm genome reveals a unique fibroin gene that provides high tensile strength.</title>
        <authorList>
            <person name="Kono N."/>
            <person name="Nakamura H."/>
            <person name="Ohtoshi R."/>
            <person name="Tomita M."/>
            <person name="Numata K."/>
            <person name="Arakawa K."/>
        </authorList>
    </citation>
    <scope>NUCLEOTIDE SEQUENCE [LARGE SCALE GENOMIC DNA]</scope>
</reference>
<sequence length="116" mass="13046">MVPSKLIRHLTTKHPSVAQKDKAYFLRLKDQSKKQVNLMSSPFKSSDKAQKARYVIANMLFKAKKPHSLAETLILLVCKEVVKIMISQEAVKEFEKIPASAETISSCINDISTTLN</sequence>
<dbReference type="OrthoDB" id="1101576at2759"/>
<protein>
    <submittedName>
        <fullName evidence="1">SCAN domain-containing protein 3</fullName>
    </submittedName>
</protein>